<proteinExistence type="inferred from homology"/>
<dbReference type="AlphaFoldDB" id="A0A0D9NLQ2"/>
<evidence type="ECO:0000256" key="7">
    <source>
        <dbReference type="ARBA" id="ARBA00038889"/>
    </source>
</evidence>
<dbReference type="InterPro" id="IPR032466">
    <property type="entry name" value="Metal_Hydrolase"/>
</dbReference>
<dbReference type="PANTHER" id="PTHR21240">
    <property type="entry name" value="2-AMINO-3-CARBOXYLMUCONATE-6-SEMIALDEHYDE DECARBOXYLASE"/>
    <property type="match status" value="1"/>
</dbReference>
<dbReference type="GO" id="GO:0016787">
    <property type="term" value="F:hydrolase activity"/>
    <property type="evidence" value="ECO:0007669"/>
    <property type="project" value="InterPro"/>
</dbReference>
<evidence type="ECO:0000313" key="11">
    <source>
        <dbReference type="Proteomes" id="UP000054544"/>
    </source>
</evidence>
<feature type="domain" description="Amidohydrolase-related" evidence="9">
    <location>
        <begin position="5"/>
        <end position="295"/>
    </location>
</feature>
<keyword evidence="4" id="KW-0862">Zinc</keyword>
<accession>A0A0D9NLQ2</accession>
<dbReference type="Gene3D" id="3.20.20.140">
    <property type="entry name" value="Metal-dependent hydrolases"/>
    <property type="match status" value="1"/>
</dbReference>
<comment type="catalytic activity">
    <reaction evidence="6">
        <text>6-methylsalicylate + H(+) = 3-methylphenol + CO2</text>
        <dbReference type="Rhea" id="RHEA:23112"/>
        <dbReference type="ChEBI" id="CHEBI:15378"/>
        <dbReference type="ChEBI" id="CHEBI:16526"/>
        <dbReference type="ChEBI" id="CHEBI:17231"/>
        <dbReference type="ChEBI" id="CHEBI:36658"/>
        <dbReference type="EC" id="4.1.1.52"/>
    </reaction>
    <physiologicalReaction direction="left-to-right" evidence="6">
        <dbReference type="Rhea" id="RHEA:23113"/>
    </physiologicalReaction>
</comment>
<dbReference type="GO" id="GO:0046872">
    <property type="term" value="F:metal ion binding"/>
    <property type="evidence" value="ECO:0007669"/>
    <property type="project" value="UniProtKB-KW"/>
</dbReference>
<evidence type="ECO:0000256" key="1">
    <source>
        <dbReference type="ARBA" id="ARBA00005871"/>
    </source>
</evidence>
<name>A0A0D9NLQ2_METAN</name>
<dbReference type="InterPro" id="IPR032465">
    <property type="entry name" value="ACMSD"/>
</dbReference>
<dbReference type="SUPFAM" id="SSF51556">
    <property type="entry name" value="Metallo-dependent hydrolases"/>
    <property type="match status" value="1"/>
</dbReference>
<keyword evidence="5 8" id="KW-0456">Lyase</keyword>
<dbReference type="PANTHER" id="PTHR21240:SF29">
    <property type="entry name" value="AMIDOHYDROLASE-RELATED DOMAIN-CONTAINING PROTEIN"/>
    <property type="match status" value="1"/>
</dbReference>
<evidence type="ECO:0000256" key="5">
    <source>
        <dbReference type="ARBA" id="ARBA00023239"/>
    </source>
</evidence>
<keyword evidence="3 8" id="KW-0210">Decarboxylase</keyword>
<protein>
    <recommendedName>
        <fullName evidence="7">6-methylsalicylate decarboxylase</fullName>
        <ecNumber evidence="7">4.1.1.52</ecNumber>
    </recommendedName>
</protein>
<organism evidence="10 11">
    <name type="scientific">Metarhizium anisopliae BRIP 53293</name>
    <dbReference type="NCBI Taxonomy" id="1291518"/>
    <lineage>
        <taxon>Eukaryota</taxon>
        <taxon>Fungi</taxon>
        <taxon>Dikarya</taxon>
        <taxon>Ascomycota</taxon>
        <taxon>Pezizomycotina</taxon>
        <taxon>Sordariomycetes</taxon>
        <taxon>Hypocreomycetidae</taxon>
        <taxon>Hypocreales</taxon>
        <taxon>Clavicipitaceae</taxon>
        <taxon>Metarhizium</taxon>
    </lineage>
</organism>
<dbReference type="STRING" id="1291518.A0A0D9NLQ2"/>
<dbReference type="EC" id="4.1.1.52" evidence="7"/>
<sequence length="312" mass="35531">MRGTIDVHHHHIPPRFTELWFANIEKSHGLRLPTWKPEGTLEAIDKVGLRTAIISMGHPVHPYVKDPAEVAPICREINEYTAKFRDEHPDKIGFLATLPPLDPPEACINEIRYALNQLHADGVIIFSSYAQRYLGHKAFRAVWEELNRCRAVVLIHPGFEGMAPIEEPSLMAPPIIDWTHETTRTAVHLVTTNVVKDFPDVKIILSHAGGTLPYVVHRAANLCCRLRIVDKTEEEFIEEVQTFYIDVAFSANDLQLKLLKTFAKPGHVLFGSDYPWEQPDVMAEQLAMTDKVFLNQTLEAGLNLFPRLYQYQ</sequence>
<evidence type="ECO:0000313" key="10">
    <source>
        <dbReference type="EMBL" id="KJK74884.1"/>
    </source>
</evidence>
<evidence type="ECO:0000256" key="3">
    <source>
        <dbReference type="ARBA" id="ARBA00022793"/>
    </source>
</evidence>
<keyword evidence="11" id="KW-1185">Reference proteome</keyword>
<evidence type="ECO:0000256" key="2">
    <source>
        <dbReference type="ARBA" id="ARBA00022723"/>
    </source>
</evidence>
<evidence type="ECO:0000256" key="4">
    <source>
        <dbReference type="ARBA" id="ARBA00022833"/>
    </source>
</evidence>
<evidence type="ECO:0000256" key="6">
    <source>
        <dbReference type="ARBA" id="ARBA00036832"/>
    </source>
</evidence>
<evidence type="ECO:0000256" key="8">
    <source>
        <dbReference type="RuleBase" id="RU366045"/>
    </source>
</evidence>
<keyword evidence="2" id="KW-0479">Metal-binding</keyword>
<dbReference type="Pfam" id="PF04909">
    <property type="entry name" value="Amidohydro_2"/>
    <property type="match status" value="1"/>
</dbReference>
<gene>
    <name evidence="10" type="ORF">H634G_09928</name>
</gene>
<comment type="similarity">
    <text evidence="1">Belongs to the metallo-dependent hydrolases superfamily. ACMSD family.</text>
</comment>
<reference evidence="11" key="1">
    <citation type="journal article" date="2014" name="BMC Genomics">
        <title>The genome sequence of the biocontrol fungus Metarhizium anisopliae and comparative genomics of Metarhizium species.</title>
        <authorList>
            <person name="Pattemore J.A."/>
            <person name="Hane J.K."/>
            <person name="Williams A.H."/>
            <person name="Wilson B.A."/>
            <person name="Stodart B.J."/>
            <person name="Ash G.J."/>
        </authorList>
    </citation>
    <scope>NUCLEOTIDE SEQUENCE [LARGE SCALE GENOMIC DNA]</scope>
    <source>
        <strain evidence="11">BRIP 53293</strain>
    </source>
</reference>
<dbReference type="EMBL" id="KE384754">
    <property type="protein sequence ID" value="KJK74884.1"/>
    <property type="molecule type" value="Genomic_DNA"/>
</dbReference>
<evidence type="ECO:0000259" key="9">
    <source>
        <dbReference type="Pfam" id="PF04909"/>
    </source>
</evidence>
<dbReference type="GO" id="GO:0047596">
    <property type="term" value="F:6-methylsalicylate decarboxylase activity"/>
    <property type="evidence" value="ECO:0007669"/>
    <property type="project" value="UniProtKB-EC"/>
</dbReference>
<dbReference type="GO" id="GO:0019748">
    <property type="term" value="P:secondary metabolic process"/>
    <property type="evidence" value="ECO:0007669"/>
    <property type="project" value="TreeGrafter"/>
</dbReference>
<dbReference type="Proteomes" id="UP000054544">
    <property type="component" value="Unassembled WGS sequence"/>
</dbReference>
<dbReference type="GO" id="GO:0005829">
    <property type="term" value="C:cytosol"/>
    <property type="evidence" value="ECO:0007669"/>
    <property type="project" value="TreeGrafter"/>
</dbReference>
<dbReference type="InterPro" id="IPR006680">
    <property type="entry name" value="Amidohydro-rel"/>
</dbReference>